<proteinExistence type="predicted"/>
<organism evidence="2">
    <name type="scientific">Chaetoceros debilis</name>
    <dbReference type="NCBI Taxonomy" id="122233"/>
    <lineage>
        <taxon>Eukaryota</taxon>
        <taxon>Sar</taxon>
        <taxon>Stramenopiles</taxon>
        <taxon>Ochrophyta</taxon>
        <taxon>Bacillariophyta</taxon>
        <taxon>Coscinodiscophyceae</taxon>
        <taxon>Chaetocerotophycidae</taxon>
        <taxon>Chaetocerotales</taxon>
        <taxon>Chaetocerotaceae</taxon>
        <taxon>Chaetoceros</taxon>
    </lineage>
</organism>
<feature type="coiled-coil region" evidence="1">
    <location>
        <begin position="97"/>
        <end position="220"/>
    </location>
</feature>
<gene>
    <name evidence="2" type="ORF">CDEB00056_LOCUS17640</name>
</gene>
<reference evidence="2" key="1">
    <citation type="submission" date="2021-01" db="EMBL/GenBank/DDBJ databases">
        <authorList>
            <person name="Corre E."/>
            <person name="Pelletier E."/>
            <person name="Niang G."/>
            <person name="Scheremetjew M."/>
            <person name="Finn R."/>
            <person name="Kale V."/>
            <person name="Holt S."/>
            <person name="Cochrane G."/>
            <person name="Meng A."/>
            <person name="Brown T."/>
            <person name="Cohen L."/>
        </authorList>
    </citation>
    <scope>NUCLEOTIDE SEQUENCE</scope>
    <source>
        <strain evidence="2">MM31A-1</strain>
    </source>
</reference>
<sequence length="322" mass="37564">MHANISVFEAKRCSLEKDVKRLQNDIKQANKATDKALGRVHDIEKCLSTCKMDSDRKLLKFSQLEEELKREIDSWSNRLGQETTILKEQNSYISSRRISLESDLKRVVEELQKYKKESIITDERKSAEFQSKINEVLLQNARLEKANSSLRNDIAVNHTESISSLKNLERAIEISQHNINLLTDENRIFRIENDTISKLKEELQREQTQAQEDLQKSIDANFQKQRDVEECERDLSDVEGQNTLLISQLNATKQDLEEVTTNYQKEMKVRKELQEQMNQNGKEFKLQIQREQKRSNAYKGKALESHARALQAKHIFISSSKK</sequence>
<evidence type="ECO:0000313" key="2">
    <source>
        <dbReference type="EMBL" id="CAE0472787.1"/>
    </source>
</evidence>
<dbReference type="EMBL" id="HBIO01022973">
    <property type="protein sequence ID" value="CAE0472787.1"/>
    <property type="molecule type" value="Transcribed_RNA"/>
</dbReference>
<protein>
    <submittedName>
        <fullName evidence="2">Uncharacterized protein</fullName>
    </submittedName>
</protein>
<accession>A0A7S3VCY6</accession>
<evidence type="ECO:0000256" key="1">
    <source>
        <dbReference type="SAM" id="Coils"/>
    </source>
</evidence>
<dbReference type="AlphaFoldDB" id="A0A7S3VCY6"/>
<keyword evidence="1" id="KW-0175">Coiled coil</keyword>
<feature type="coiled-coil region" evidence="1">
    <location>
        <begin position="246"/>
        <end position="276"/>
    </location>
</feature>
<name>A0A7S3VCY6_9STRA</name>